<protein>
    <submittedName>
        <fullName evidence="2">Uncharacterized protein</fullName>
    </submittedName>
</protein>
<proteinExistence type="predicted"/>
<dbReference type="WBParaSite" id="PSU_v2.g3919.t1">
    <property type="protein sequence ID" value="PSU_v2.g3919.t1"/>
    <property type="gene ID" value="PSU_v2.g3919"/>
</dbReference>
<accession>A0A914YUU9</accession>
<sequence>MASHNPHPPYKMRDQDAYTSFIDGYLFYFPNQYEYEMLNLHTKGWINGKNNIELQKINDRDLKLINFATQRSKYNFYNVDSQFDVTVIDKTTKRLLLVPLKTPQKLYDIAWITALNAGLLNQNESKLPKNLKYQTVF</sequence>
<evidence type="ECO:0000313" key="1">
    <source>
        <dbReference type="Proteomes" id="UP000887577"/>
    </source>
</evidence>
<dbReference type="AlphaFoldDB" id="A0A914YUU9"/>
<keyword evidence="1" id="KW-1185">Reference proteome</keyword>
<organism evidence="1 2">
    <name type="scientific">Panagrolaimus superbus</name>
    <dbReference type="NCBI Taxonomy" id="310955"/>
    <lineage>
        <taxon>Eukaryota</taxon>
        <taxon>Metazoa</taxon>
        <taxon>Ecdysozoa</taxon>
        <taxon>Nematoda</taxon>
        <taxon>Chromadorea</taxon>
        <taxon>Rhabditida</taxon>
        <taxon>Tylenchina</taxon>
        <taxon>Panagrolaimomorpha</taxon>
        <taxon>Panagrolaimoidea</taxon>
        <taxon>Panagrolaimidae</taxon>
        <taxon>Panagrolaimus</taxon>
    </lineage>
</organism>
<name>A0A914YUU9_9BILA</name>
<dbReference type="Proteomes" id="UP000887577">
    <property type="component" value="Unplaced"/>
</dbReference>
<reference evidence="2" key="1">
    <citation type="submission" date="2022-11" db="UniProtKB">
        <authorList>
            <consortium name="WormBaseParasite"/>
        </authorList>
    </citation>
    <scope>IDENTIFICATION</scope>
</reference>
<evidence type="ECO:0000313" key="2">
    <source>
        <dbReference type="WBParaSite" id="PSU_v2.g3919.t1"/>
    </source>
</evidence>